<organism evidence="2 3">
    <name type="scientific">Vulcanisaeta souniana JCM 11219</name>
    <dbReference type="NCBI Taxonomy" id="1293586"/>
    <lineage>
        <taxon>Archaea</taxon>
        <taxon>Thermoproteota</taxon>
        <taxon>Thermoprotei</taxon>
        <taxon>Thermoproteales</taxon>
        <taxon>Thermoproteaceae</taxon>
        <taxon>Vulcanisaeta</taxon>
    </lineage>
</organism>
<protein>
    <submittedName>
        <fullName evidence="2">Uncharacterized protein</fullName>
    </submittedName>
</protein>
<sequence>MDGLMIPVTIIGILGLISIVVGWVLALGDVPPLRLTIPYLLGSTLLTIYSVLNWDVVFIVLNGAATLLSTMNLVRRVRELKGSVKNNR</sequence>
<feature type="transmembrane region" description="Helical" evidence="1">
    <location>
        <begin position="56"/>
        <end position="74"/>
    </location>
</feature>
<proteinExistence type="predicted"/>
<evidence type="ECO:0000313" key="3">
    <source>
        <dbReference type="Proteomes" id="UP000657075"/>
    </source>
</evidence>
<keyword evidence="1" id="KW-0472">Membrane</keyword>
<keyword evidence="1" id="KW-0812">Transmembrane</keyword>
<feature type="transmembrane region" description="Helical" evidence="1">
    <location>
        <begin position="6"/>
        <end position="26"/>
    </location>
</feature>
<comment type="caution">
    <text evidence="2">The sequence shown here is derived from an EMBL/GenBank/DDBJ whole genome shotgun (WGS) entry which is preliminary data.</text>
</comment>
<dbReference type="EMBL" id="BMNM01000005">
    <property type="protein sequence ID" value="GGI78808.1"/>
    <property type="molecule type" value="Genomic_DNA"/>
</dbReference>
<dbReference type="AlphaFoldDB" id="A0A830E7B2"/>
<evidence type="ECO:0000313" key="2">
    <source>
        <dbReference type="EMBL" id="GGI78808.1"/>
    </source>
</evidence>
<reference evidence="2" key="2">
    <citation type="submission" date="2020-09" db="EMBL/GenBank/DDBJ databases">
        <authorList>
            <person name="Sun Q."/>
            <person name="Ohkuma M."/>
        </authorList>
    </citation>
    <scope>NUCLEOTIDE SEQUENCE</scope>
    <source>
        <strain evidence="2">JCM 11219</strain>
    </source>
</reference>
<reference evidence="2" key="1">
    <citation type="journal article" date="2014" name="Int. J. Syst. Evol. Microbiol.">
        <title>Complete genome sequence of Corynebacterium casei LMG S-19264T (=DSM 44701T), isolated from a smear-ripened cheese.</title>
        <authorList>
            <consortium name="US DOE Joint Genome Institute (JGI-PGF)"/>
            <person name="Walter F."/>
            <person name="Albersmeier A."/>
            <person name="Kalinowski J."/>
            <person name="Ruckert C."/>
        </authorList>
    </citation>
    <scope>NUCLEOTIDE SEQUENCE</scope>
    <source>
        <strain evidence="2">JCM 11219</strain>
    </source>
</reference>
<dbReference type="Proteomes" id="UP000657075">
    <property type="component" value="Unassembled WGS sequence"/>
</dbReference>
<accession>A0A830E7B2</accession>
<name>A0A830E7B2_9CREN</name>
<keyword evidence="1" id="KW-1133">Transmembrane helix</keyword>
<gene>
    <name evidence="2" type="ORF">GCM10007112_14580</name>
</gene>
<evidence type="ECO:0000256" key="1">
    <source>
        <dbReference type="SAM" id="Phobius"/>
    </source>
</evidence>